<organism evidence="1 2">
    <name type="scientific">Hyunsoonleella aquatilis</name>
    <dbReference type="NCBI Taxonomy" id="2762758"/>
    <lineage>
        <taxon>Bacteria</taxon>
        <taxon>Pseudomonadati</taxon>
        <taxon>Bacteroidota</taxon>
        <taxon>Flavobacteriia</taxon>
        <taxon>Flavobacteriales</taxon>
        <taxon>Flavobacteriaceae</taxon>
    </lineage>
</organism>
<evidence type="ECO:0000313" key="1">
    <source>
        <dbReference type="EMBL" id="MBC3759649.1"/>
    </source>
</evidence>
<protein>
    <submittedName>
        <fullName evidence="1">Uncharacterized protein</fullName>
    </submittedName>
</protein>
<dbReference type="EMBL" id="JACNMF010000005">
    <property type="protein sequence ID" value="MBC3759649.1"/>
    <property type="molecule type" value="Genomic_DNA"/>
</dbReference>
<dbReference type="RefSeq" id="WP_186563619.1">
    <property type="nucleotide sequence ID" value="NZ_JACNMF010000005.1"/>
</dbReference>
<accession>A0A923HBU8</accession>
<sequence>MPIKSYLAHPKTGEKQALIDALSLFNECEIVPATNQDIVVVVTETSDDASDAALKEKIEQIESLKLLALVSGFNTPKN</sequence>
<dbReference type="AlphaFoldDB" id="A0A923HBU8"/>
<comment type="caution">
    <text evidence="1">The sequence shown here is derived from an EMBL/GenBank/DDBJ whole genome shotgun (WGS) entry which is preliminary data.</text>
</comment>
<dbReference type="Proteomes" id="UP000656244">
    <property type="component" value="Unassembled WGS sequence"/>
</dbReference>
<evidence type="ECO:0000313" key="2">
    <source>
        <dbReference type="Proteomes" id="UP000656244"/>
    </source>
</evidence>
<reference evidence="1" key="1">
    <citation type="submission" date="2020-08" db="EMBL/GenBank/DDBJ databases">
        <title>Hyunsoonleella sp. strain SJ7 genome sequencing and assembly.</title>
        <authorList>
            <person name="Kim I."/>
        </authorList>
    </citation>
    <scope>NUCLEOTIDE SEQUENCE</scope>
    <source>
        <strain evidence="1">SJ7</strain>
    </source>
</reference>
<proteinExistence type="predicted"/>
<keyword evidence="2" id="KW-1185">Reference proteome</keyword>
<gene>
    <name evidence="1" type="ORF">H7U19_14630</name>
</gene>
<name>A0A923HBU8_9FLAO</name>